<gene>
    <name evidence="3" type="ORF">Mkiyose1413_48770</name>
    <name evidence="2" type="ORF">SRL2020028_38650</name>
</gene>
<reference evidence="3" key="1">
    <citation type="submission" date="2022-08" db="EMBL/GenBank/DDBJ databases">
        <title>Mycobacterium kiyosense sp. nov., scotochromogenic slow-glowing species isolated from respiratory specimens.</title>
        <authorList>
            <person name="Fukano H."/>
            <person name="Kazumi Y."/>
            <person name="Sakagami N."/>
            <person name="Ato M."/>
            <person name="Mitarai S."/>
            <person name="Hoshino Y."/>
        </authorList>
    </citation>
    <scope>NUCLEOTIDE SEQUENCE</scope>
    <source>
        <strain evidence="3">1413</strain>
        <strain evidence="2">SRL2020-028</strain>
    </source>
</reference>
<sequence length="121" mass="13640">MADNDFEELGLKVQRAQRALEQARGVGTADGIHVVVDAENRLLSVNVPDEDAIIAAYRAAVADVQVRVEDAMSEVRSDPRFEAMSTFVEANSARLDAERAQREQDDEAYYEEQARRGWRDR</sequence>
<dbReference type="InterPro" id="IPR036894">
    <property type="entry name" value="YbaB-like_sf"/>
</dbReference>
<proteinExistence type="predicted"/>
<dbReference type="EMBL" id="BRZI01000061">
    <property type="protein sequence ID" value="GLD32994.1"/>
    <property type="molecule type" value="Genomic_DNA"/>
</dbReference>
<evidence type="ECO:0000313" key="3">
    <source>
        <dbReference type="EMBL" id="GLD32994.1"/>
    </source>
</evidence>
<feature type="region of interest" description="Disordered" evidence="1">
    <location>
        <begin position="94"/>
        <end position="121"/>
    </location>
</feature>
<evidence type="ECO:0000256" key="1">
    <source>
        <dbReference type="SAM" id="MobiDB-lite"/>
    </source>
</evidence>
<dbReference type="Proteomes" id="UP001064782">
    <property type="component" value="Unassembled WGS sequence"/>
</dbReference>
<dbReference type="SUPFAM" id="SSF82607">
    <property type="entry name" value="YbaB-like"/>
    <property type="match status" value="1"/>
</dbReference>
<dbReference type="AlphaFoldDB" id="A0A9P3QCH5"/>
<evidence type="ECO:0008006" key="5">
    <source>
        <dbReference type="Google" id="ProtNLM"/>
    </source>
</evidence>
<dbReference type="Proteomes" id="UP001165663">
    <property type="component" value="Unassembled WGS sequence"/>
</dbReference>
<comment type="caution">
    <text evidence="3">The sequence shown here is derived from an EMBL/GenBank/DDBJ whole genome shotgun (WGS) entry which is preliminary data.</text>
</comment>
<evidence type="ECO:0000313" key="2">
    <source>
        <dbReference type="EMBL" id="GLB84609.1"/>
    </source>
</evidence>
<evidence type="ECO:0000313" key="4">
    <source>
        <dbReference type="Proteomes" id="UP001064782"/>
    </source>
</evidence>
<protein>
    <recommendedName>
        <fullName evidence="5">YbaB/EbfC family DNA-binding protein</fullName>
    </recommendedName>
</protein>
<dbReference type="RefSeq" id="WP_236975187.1">
    <property type="nucleotide sequence ID" value="NZ_BRXE01000056.1"/>
</dbReference>
<organism evidence="3 4">
    <name type="scientific">Mycobacterium kiyosense</name>
    <dbReference type="NCBI Taxonomy" id="2871094"/>
    <lineage>
        <taxon>Bacteria</taxon>
        <taxon>Bacillati</taxon>
        <taxon>Actinomycetota</taxon>
        <taxon>Actinomycetes</taxon>
        <taxon>Mycobacteriales</taxon>
        <taxon>Mycobacteriaceae</taxon>
        <taxon>Mycobacterium</taxon>
    </lineage>
</organism>
<keyword evidence="4" id="KW-1185">Reference proteome</keyword>
<name>A0A9P3QCH5_9MYCO</name>
<accession>A0A9P3QCH5</accession>
<feature type="compositionally biased region" description="Basic and acidic residues" evidence="1">
    <location>
        <begin position="112"/>
        <end position="121"/>
    </location>
</feature>
<dbReference type="EMBL" id="BRXE01000056">
    <property type="protein sequence ID" value="GLB84609.1"/>
    <property type="molecule type" value="Genomic_DNA"/>
</dbReference>